<feature type="chain" id="PRO_5043926815" evidence="2">
    <location>
        <begin position="22"/>
        <end position="248"/>
    </location>
</feature>
<sequence length="248" mass="27194">MRRISKHLMVPVFSAGIVLLASCSSQPLGISASSSVPATSAPVESAVPSEQNSPASEPSASVSPLGLNDAEVSSTPEDTKPTVTAQPQPKLEQVSPSPEPKIFSSEQTYLQEIMENARKGKVRSSEFTARNTQIDQIEAKLGKPTSFTQAGYGYYASYGRQSLAFGYNMETGVVFDVRSYEKKLKNLTLSMIKKELGEPTDIRKYKDKNHDDTIYVYQAGEQYELKFIIPPNTGRVDHISVFSQSSVR</sequence>
<evidence type="ECO:0000256" key="1">
    <source>
        <dbReference type="SAM" id="MobiDB-lite"/>
    </source>
</evidence>
<feature type="signal peptide" evidence="2">
    <location>
        <begin position="1"/>
        <end position="21"/>
    </location>
</feature>
<dbReference type="PROSITE" id="PS51257">
    <property type="entry name" value="PROKAR_LIPOPROTEIN"/>
    <property type="match status" value="1"/>
</dbReference>
<keyword evidence="2" id="KW-0732">Signal</keyword>
<dbReference type="Proteomes" id="UP000192727">
    <property type="component" value="Chromosome"/>
</dbReference>
<gene>
    <name evidence="3" type="ORF">B7C51_05230</name>
</gene>
<organism evidence="3 4">
    <name type="scientific">Paenibacillus larvae subsp. pulvifaciens</name>
    <dbReference type="NCBI Taxonomy" id="1477"/>
    <lineage>
        <taxon>Bacteria</taxon>
        <taxon>Bacillati</taxon>
        <taxon>Bacillota</taxon>
        <taxon>Bacilli</taxon>
        <taxon>Bacillales</taxon>
        <taxon>Paenibacillaceae</taxon>
        <taxon>Paenibacillus</taxon>
    </lineage>
</organism>
<dbReference type="InterPro" id="IPR025453">
    <property type="entry name" value="DUF4309"/>
</dbReference>
<dbReference type="AlphaFoldDB" id="A0A1U9YJ40"/>
<dbReference type="EMBL" id="CP020557">
    <property type="protein sequence ID" value="ARF67359.1"/>
    <property type="molecule type" value="Genomic_DNA"/>
</dbReference>
<evidence type="ECO:0000313" key="3">
    <source>
        <dbReference type="EMBL" id="ARF67359.1"/>
    </source>
</evidence>
<feature type="region of interest" description="Disordered" evidence="1">
    <location>
        <begin position="30"/>
        <end position="101"/>
    </location>
</feature>
<name>A0A1U9YJ40_9BACL</name>
<dbReference type="RefSeq" id="WP_024093491.1">
    <property type="nucleotide sequence ID" value="NZ_CP020327.1"/>
</dbReference>
<dbReference type="GeneID" id="64219839"/>
<reference evidence="3 4" key="1">
    <citation type="submission" date="2017-03" db="EMBL/GenBank/DDBJ databases">
        <title>Paenibacillus larvae genome sequencing.</title>
        <authorList>
            <person name="Dingman D.W."/>
        </authorList>
    </citation>
    <scope>NUCLEOTIDE SEQUENCE [LARGE SCALE GENOMIC DNA]</scope>
    <source>
        <strain evidence="3 4">SAG 10367</strain>
    </source>
</reference>
<accession>A0A1U9YJ40</accession>
<dbReference type="Pfam" id="PF14172">
    <property type="entry name" value="DUF4309"/>
    <property type="match status" value="1"/>
</dbReference>
<evidence type="ECO:0000256" key="2">
    <source>
        <dbReference type="SAM" id="SignalP"/>
    </source>
</evidence>
<feature type="compositionally biased region" description="Polar residues" evidence="1">
    <location>
        <begin position="71"/>
        <end position="87"/>
    </location>
</feature>
<protein>
    <submittedName>
        <fullName evidence="3">Uncharacterized protein</fullName>
    </submittedName>
</protein>
<feature type="compositionally biased region" description="Low complexity" evidence="1">
    <location>
        <begin position="31"/>
        <end position="64"/>
    </location>
</feature>
<evidence type="ECO:0000313" key="4">
    <source>
        <dbReference type="Proteomes" id="UP000192727"/>
    </source>
</evidence>
<proteinExistence type="predicted"/>